<dbReference type="GO" id="GO:1990904">
    <property type="term" value="C:ribonucleoprotein complex"/>
    <property type="evidence" value="ECO:0007669"/>
    <property type="project" value="UniProtKB-KW"/>
</dbReference>
<dbReference type="Gene3D" id="1.10.60.20">
    <property type="entry name" value="Ribosomal protein S17e-like"/>
    <property type="match status" value="1"/>
</dbReference>
<accession>A0A1L2JKC8</accession>
<protein>
    <recommendedName>
        <fullName evidence="4">Small ribosomal subunit protein eS17</fullName>
    </recommendedName>
</protein>
<dbReference type="EMBL" id="KX765099">
    <property type="protein sequence ID" value="AOZ56185.1"/>
    <property type="molecule type" value="Genomic_DNA"/>
</dbReference>
<dbReference type="GO" id="GO:0003735">
    <property type="term" value="F:structural constituent of ribosome"/>
    <property type="evidence" value="ECO:0007669"/>
    <property type="project" value="InterPro"/>
</dbReference>
<dbReference type="PANTHER" id="PTHR10732">
    <property type="entry name" value="40S RIBOSOMAL PROTEIN S17"/>
    <property type="match status" value="1"/>
</dbReference>
<dbReference type="PANTHER" id="PTHR10732:SF0">
    <property type="entry name" value="40S RIBOSOMAL PROTEIN S17"/>
    <property type="match status" value="1"/>
</dbReference>
<evidence type="ECO:0000256" key="3">
    <source>
        <dbReference type="ARBA" id="ARBA00023274"/>
    </source>
</evidence>
<keyword evidence="3 4" id="KW-0687">Ribonucleoprotein</keyword>
<dbReference type="SUPFAM" id="SSF116820">
    <property type="entry name" value="Rps17e-like"/>
    <property type="match status" value="1"/>
</dbReference>
<reference evidence="5" key="1">
    <citation type="journal article" date="2017" name="Nature">
        <title>Metagenomic exploration of ASGARD archaea illuminates the origin of cellular complexity in eukaryotes.</title>
        <authorList>
            <person name="Zaremba-Niedzwiedzka K."/>
            <person name="Caceres E.F."/>
            <person name="Saw J.H.W."/>
            <person name="Backstrom D."/>
            <person name="Juzokaite L."/>
            <person name="Vancaester E."/>
            <person name="Seitz K.W."/>
            <person name="Anantharaman K."/>
            <person name="Starnawski P."/>
            <person name="Kjeldsen K.U."/>
            <person name="Stott M.B."/>
            <person name="Nunoura T."/>
            <person name="Banfield J.F."/>
            <person name="Schramm A."/>
            <person name="Baker B.J."/>
            <person name="Spang A."/>
            <person name="Ettema T.J.G."/>
        </authorList>
    </citation>
    <scope>NUCLEOTIDE SEQUENCE</scope>
    <source>
        <strain evidence="5">TIV_1</strain>
    </source>
</reference>
<dbReference type="HAMAP" id="MF_00511">
    <property type="entry name" value="Ribosomal_eS17"/>
    <property type="match status" value="1"/>
</dbReference>
<dbReference type="InterPro" id="IPR036401">
    <property type="entry name" value="Ribosomal_eS17_sf"/>
</dbReference>
<comment type="similarity">
    <text evidence="1 4">Belongs to the eukaryotic ribosomal protein eS17 family.</text>
</comment>
<name>A0A1L2JKC8_9CREN</name>
<dbReference type="GO" id="GO:0006412">
    <property type="term" value="P:translation"/>
    <property type="evidence" value="ECO:0007669"/>
    <property type="project" value="UniProtKB-UniRule"/>
</dbReference>
<evidence type="ECO:0000256" key="1">
    <source>
        <dbReference type="ARBA" id="ARBA00010444"/>
    </source>
</evidence>
<evidence type="ECO:0000256" key="2">
    <source>
        <dbReference type="ARBA" id="ARBA00022980"/>
    </source>
</evidence>
<evidence type="ECO:0000256" key="4">
    <source>
        <dbReference type="HAMAP-Rule" id="MF_00511"/>
    </source>
</evidence>
<evidence type="ECO:0000313" key="5">
    <source>
        <dbReference type="EMBL" id="AOZ56185.1"/>
    </source>
</evidence>
<dbReference type="GO" id="GO:0005840">
    <property type="term" value="C:ribosome"/>
    <property type="evidence" value="ECO:0007669"/>
    <property type="project" value="UniProtKB-KW"/>
</dbReference>
<dbReference type="AlphaFoldDB" id="A0A1L2JKC8"/>
<gene>
    <name evidence="4" type="primary">rps17e</name>
</gene>
<dbReference type="Pfam" id="PF00833">
    <property type="entry name" value="Ribosomal_S17e"/>
    <property type="match status" value="1"/>
</dbReference>
<dbReference type="NCBIfam" id="NF002242">
    <property type="entry name" value="PRK01151.1"/>
    <property type="match status" value="1"/>
</dbReference>
<dbReference type="InterPro" id="IPR001210">
    <property type="entry name" value="Ribosomal_eS17"/>
</dbReference>
<sequence>MGKVRSAVVKRYAWKLFKEYPDLFTRDFEKNKQILKEICEIDSKKIRNRIAGYLVVLKKREEAGTLFK</sequence>
<proteinExistence type="inferred from homology"/>
<organism evidence="5">
    <name type="scientific">uncultured korarchaeote</name>
    <dbReference type="NCBI Taxonomy" id="161241"/>
    <lineage>
        <taxon>Archaea</taxon>
        <taxon>Thermoproteota</taxon>
        <taxon>environmental samples</taxon>
    </lineage>
</organism>
<keyword evidence="2 4" id="KW-0689">Ribosomal protein</keyword>